<proteinExistence type="inferred from homology"/>
<dbReference type="InterPro" id="IPR029058">
    <property type="entry name" value="AB_hydrolase_fold"/>
</dbReference>
<dbReference type="AlphaFoldDB" id="A0A5P2CZL0"/>
<dbReference type="RefSeq" id="WP_150207501.1">
    <property type="nucleotide sequence ID" value="NZ_CP029190.1"/>
</dbReference>
<dbReference type="Pfam" id="PF00975">
    <property type="entry name" value="Thioesterase"/>
    <property type="match status" value="1"/>
</dbReference>
<dbReference type="GO" id="GO:0008610">
    <property type="term" value="P:lipid biosynthetic process"/>
    <property type="evidence" value="ECO:0007669"/>
    <property type="project" value="TreeGrafter"/>
</dbReference>
<organism evidence="3 4">
    <name type="scientific">Streptomyces venezuelae</name>
    <dbReference type="NCBI Taxonomy" id="54571"/>
    <lineage>
        <taxon>Bacteria</taxon>
        <taxon>Bacillati</taxon>
        <taxon>Actinomycetota</taxon>
        <taxon>Actinomycetes</taxon>
        <taxon>Kitasatosporales</taxon>
        <taxon>Streptomycetaceae</taxon>
        <taxon>Streptomyces</taxon>
    </lineage>
</organism>
<feature type="domain" description="Thioesterase" evidence="2">
    <location>
        <begin position="29"/>
        <end position="256"/>
    </location>
</feature>
<evidence type="ECO:0000259" key="2">
    <source>
        <dbReference type="Pfam" id="PF00975"/>
    </source>
</evidence>
<dbReference type="PANTHER" id="PTHR11487">
    <property type="entry name" value="THIOESTERASE"/>
    <property type="match status" value="1"/>
</dbReference>
<dbReference type="InterPro" id="IPR012223">
    <property type="entry name" value="TEII"/>
</dbReference>
<protein>
    <submittedName>
        <fullName evidence="3">Thioesterase</fullName>
    </submittedName>
</protein>
<gene>
    <name evidence="3" type="ORF">DEJ50_11275</name>
</gene>
<dbReference type="SUPFAM" id="SSF53474">
    <property type="entry name" value="alpha/beta-Hydrolases"/>
    <property type="match status" value="1"/>
</dbReference>
<sequence length="271" mass="29803">MYGSPPAGPADWLKTSYAPRTTRATARRRLLCLPPAGGAAHLYRDWAASLPTGTEVLAVELPGHGSRLTEEPLTRMAEVVDGIVTALETLPDPALPTVVLGHSMGAVIGWELCRTLRHYSGRPVRGLVSVASPAPSRPAPDRWKAGADSSEEELLTLLDQSESLPPELRRNPEFLDFYLPVLRADMEILARHRPRRESPLPCELRVYTGEKDPLVGEADAWPWDGEETVGGRELVRFPGGHFFLHENPAPFLERLSRDIEAMTGVPAWSGR</sequence>
<reference evidence="3 4" key="1">
    <citation type="submission" date="2018-05" db="EMBL/GenBank/DDBJ databases">
        <title>Streptomyces venezuelae.</title>
        <authorList>
            <person name="Kim W."/>
            <person name="Lee N."/>
            <person name="Cho B.-K."/>
        </authorList>
    </citation>
    <scope>NUCLEOTIDE SEQUENCE [LARGE SCALE GENOMIC DNA]</scope>
    <source>
        <strain evidence="3 4">ATCC 21782</strain>
    </source>
</reference>
<evidence type="ECO:0000256" key="1">
    <source>
        <dbReference type="ARBA" id="ARBA00007169"/>
    </source>
</evidence>
<evidence type="ECO:0000313" key="4">
    <source>
        <dbReference type="Proteomes" id="UP000325211"/>
    </source>
</evidence>
<accession>A0A5P2CZL0</accession>
<name>A0A5P2CZL0_STRVZ</name>
<dbReference type="Proteomes" id="UP000325211">
    <property type="component" value="Chromosome"/>
</dbReference>
<dbReference type="PANTHER" id="PTHR11487:SF0">
    <property type="entry name" value="S-ACYL FATTY ACID SYNTHASE THIOESTERASE, MEDIUM CHAIN"/>
    <property type="match status" value="1"/>
</dbReference>
<dbReference type="Gene3D" id="3.40.50.1820">
    <property type="entry name" value="alpha/beta hydrolase"/>
    <property type="match status" value="1"/>
</dbReference>
<dbReference type="OrthoDB" id="8480037at2"/>
<dbReference type="InterPro" id="IPR001031">
    <property type="entry name" value="Thioesterase"/>
</dbReference>
<evidence type="ECO:0000313" key="3">
    <source>
        <dbReference type="EMBL" id="QES48315.1"/>
    </source>
</evidence>
<dbReference type="EMBL" id="CP029190">
    <property type="protein sequence ID" value="QES48315.1"/>
    <property type="molecule type" value="Genomic_DNA"/>
</dbReference>
<comment type="similarity">
    <text evidence="1">Belongs to the thioesterase family.</text>
</comment>